<dbReference type="PROSITE" id="PS01124">
    <property type="entry name" value="HTH_ARAC_FAMILY_2"/>
    <property type="match status" value="1"/>
</dbReference>
<keyword evidence="3" id="KW-0238">DNA-binding</keyword>
<evidence type="ECO:0000256" key="2">
    <source>
        <dbReference type="ARBA" id="ARBA00023015"/>
    </source>
</evidence>
<dbReference type="InterPro" id="IPR018060">
    <property type="entry name" value="HTH_AraC"/>
</dbReference>
<keyword evidence="2" id="KW-0805">Transcription regulation</keyword>
<dbReference type="GO" id="GO:0003700">
    <property type="term" value="F:DNA-binding transcription factor activity"/>
    <property type="evidence" value="ECO:0007669"/>
    <property type="project" value="InterPro"/>
</dbReference>
<accession>A0A956RQD7</accession>
<dbReference type="PANTHER" id="PTHR43547">
    <property type="entry name" value="TWO-COMPONENT HISTIDINE KINASE"/>
    <property type="match status" value="1"/>
</dbReference>
<evidence type="ECO:0000259" key="8">
    <source>
        <dbReference type="PROSITE" id="PS50110"/>
    </source>
</evidence>
<evidence type="ECO:0000256" key="5">
    <source>
        <dbReference type="PROSITE-ProRule" id="PRU00169"/>
    </source>
</evidence>
<dbReference type="PROSITE" id="PS00041">
    <property type="entry name" value="HTH_ARAC_FAMILY_1"/>
    <property type="match status" value="1"/>
</dbReference>
<organism evidence="9 10">
    <name type="scientific">Eiseniibacteriota bacterium</name>
    <dbReference type="NCBI Taxonomy" id="2212470"/>
    <lineage>
        <taxon>Bacteria</taxon>
        <taxon>Candidatus Eiseniibacteriota</taxon>
    </lineage>
</organism>
<evidence type="ECO:0000259" key="7">
    <source>
        <dbReference type="PROSITE" id="PS01124"/>
    </source>
</evidence>
<reference evidence="9" key="1">
    <citation type="submission" date="2020-04" db="EMBL/GenBank/DDBJ databases">
        <authorList>
            <person name="Zhang T."/>
        </authorList>
    </citation>
    <scope>NUCLEOTIDE SEQUENCE</scope>
    <source>
        <strain evidence="9">HKST-UBA01</strain>
    </source>
</reference>
<dbReference type="GO" id="GO:0000155">
    <property type="term" value="F:phosphorelay sensor kinase activity"/>
    <property type="evidence" value="ECO:0007669"/>
    <property type="project" value="TreeGrafter"/>
</dbReference>
<dbReference type="PROSITE" id="PS50110">
    <property type="entry name" value="RESPONSE_REGULATORY"/>
    <property type="match status" value="1"/>
</dbReference>
<dbReference type="Pfam" id="PF00072">
    <property type="entry name" value="Response_reg"/>
    <property type="match status" value="1"/>
</dbReference>
<comment type="caution">
    <text evidence="9">The sequence shown here is derived from an EMBL/GenBank/DDBJ whole genome shotgun (WGS) entry which is preliminary data.</text>
</comment>
<dbReference type="Gene3D" id="3.40.50.2300">
    <property type="match status" value="1"/>
</dbReference>
<dbReference type="PRINTS" id="PR00032">
    <property type="entry name" value="HTHARAC"/>
</dbReference>
<dbReference type="InterPro" id="IPR020449">
    <property type="entry name" value="Tscrpt_reg_AraC-type_HTH"/>
</dbReference>
<dbReference type="InterPro" id="IPR018062">
    <property type="entry name" value="HTH_AraC-typ_CS"/>
</dbReference>
<dbReference type="SUPFAM" id="SSF52172">
    <property type="entry name" value="CheY-like"/>
    <property type="match status" value="1"/>
</dbReference>
<evidence type="ECO:0000313" key="9">
    <source>
        <dbReference type="EMBL" id="MCA9728307.1"/>
    </source>
</evidence>
<dbReference type="InterPro" id="IPR001789">
    <property type="entry name" value="Sig_transdc_resp-reg_receiver"/>
</dbReference>
<evidence type="ECO:0000256" key="4">
    <source>
        <dbReference type="ARBA" id="ARBA00023163"/>
    </source>
</evidence>
<proteinExistence type="predicted"/>
<evidence type="ECO:0000256" key="6">
    <source>
        <dbReference type="SAM" id="MobiDB-lite"/>
    </source>
</evidence>
<feature type="domain" description="Response regulatory" evidence="8">
    <location>
        <begin position="1"/>
        <end position="82"/>
    </location>
</feature>
<dbReference type="SMART" id="SM00448">
    <property type="entry name" value="REC"/>
    <property type="match status" value="1"/>
</dbReference>
<evidence type="ECO:0000256" key="1">
    <source>
        <dbReference type="ARBA" id="ARBA00022553"/>
    </source>
</evidence>
<keyword evidence="4" id="KW-0804">Transcription</keyword>
<dbReference type="AlphaFoldDB" id="A0A956RQD7"/>
<dbReference type="Gene3D" id="1.10.10.60">
    <property type="entry name" value="Homeodomain-like"/>
    <property type="match status" value="1"/>
</dbReference>
<reference evidence="9" key="2">
    <citation type="journal article" date="2021" name="Microbiome">
        <title>Successional dynamics and alternative stable states in a saline activated sludge microbial community over 9 years.</title>
        <authorList>
            <person name="Wang Y."/>
            <person name="Ye J."/>
            <person name="Ju F."/>
            <person name="Liu L."/>
            <person name="Boyd J.A."/>
            <person name="Deng Y."/>
            <person name="Parks D.H."/>
            <person name="Jiang X."/>
            <person name="Yin X."/>
            <person name="Woodcroft B.J."/>
            <person name="Tyson G.W."/>
            <person name="Hugenholtz P."/>
            <person name="Polz M.F."/>
            <person name="Zhang T."/>
        </authorList>
    </citation>
    <scope>NUCLEOTIDE SEQUENCE</scope>
    <source>
        <strain evidence="9">HKST-UBA01</strain>
    </source>
</reference>
<dbReference type="InterPro" id="IPR009057">
    <property type="entry name" value="Homeodomain-like_sf"/>
</dbReference>
<feature type="non-terminal residue" evidence="9">
    <location>
        <position position="1"/>
    </location>
</feature>
<evidence type="ECO:0000313" key="10">
    <source>
        <dbReference type="Proteomes" id="UP000697710"/>
    </source>
</evidence>
<dbReference type="Proteomes" id="UP000697710">
    <property type="component" value="Unassembled WGS sequence"/>
</dbReference>
<dbReference type="SMART" id="SM00342">
    <property type="entry name" value="HTH_ARAC"/>
    <property type="match status" value="1"/>
</dbReference>
<keyword evidence="1 5" id="KW-0597">Phosphoprotein</keyword>
<feature type="modified residue" description="4-aspartylphosphate" evidence="5">
    <location>
        <position position="15"/>
    </location>
</feature>
<feature type="region of interest" description="Disordered" evidence="6">
    <location>
        <begin position="202"/>
        <end position="224"/>
    </location>
</feature>
<name>A0A956RQD7_UNCEI</name>
<dbReference type="Pfam" id="PF12833">
    <property type="entry name" value="HTH_18"/>
    <property type="match status" value="1"/>
</dbReference>
<dbReference type="InterPro" id="IPR011006">
    <property type="entry name" value="CheY-like_superfamily"/>
</dbReference>
<sequence length="224" mass="25042">LRVARSSIPDLIVSDVMMPEMDGMELCRKLKADAEVGFIPVLLLTARADVTDRIDAYALGADAYLSKPFDSRELVARVDGLIRERRRLRGHYASRLPQVDNERLRSADEVYLDSITRIIHERLSDEEFSVERLAHEAGQTRATLFRRLKDAAGTTPSALIRQVRLERARTMLERGAGTVNEVAYGVGFKSVSHFCTAFRETYGTSPGSWKASREGGQSVDRTSP</sequence>
<dbReference type="EMBL" id="JAGQHR010000348">
    <property type="protein sequence ID" value="MCA9728307.1"/>
    <property type="molecule type" value="Genomic_DNA"/>
</dbReference>
<gene>
    <name evidence="9" type="ORF">KC729_11530</name>
</gene>
<dbReference type="SUPFAM" id="SSF46689">
    <property type="entry name" value="Homeodomain-like"/>
    <property type="match status" value="1"/>
</dbReference>
<feature type="domain" description="HTH araC/xylS-type" evidence="7">
    <location>
        <begin position="113"/>
        <end position="212"/>
    </location>
</feature>
<dbReference type="PANTHER" id="PTHR43547:SF2">
    <property type="entry name" value="HYBRID SIGNAL TRANSDUCTION HISTIDINE KINASE C"/>
    <property type="match status" value="1"/>
</dbReference>
<protein>
    <submittedName>
        <fullName evidence="9">Helix-turn-helix domain-containing protein</fullName>
    </submittedName>
</protein>
<evidence type="ECO:0000256" key="3">
    <source>
        <dbReference type="ARBA" id="ARBA00023125"/>
    </source>
</evidence>
<dbReference type="GO" id="GO:0043565">
    <property type="term" value="F:sequence-specific DNA binding"/>
    <property type="evidence" value="ECO:0007669"/>
    <property type="project" value="InterPro"/>
</dbReference>